<dbReference type="Pfam" id="PF00106">
    <property type="entry name" value="adh_short"/>
    <property type="match status" value="1"/>
</dbReference>
<evidence type="ECO:0000256" key="3">
    <source>
        <dbReference type="RuleBase" id="RU000363"/>
    </source>
</evidence>
<proteinExistence type="inferred from homology"/>
<organism evidence="4 5">
    <name type="scientific">Chitinophaga agrisoli</name>
    <dbReference type="NCBI Taxonomy" id="2607653"/>
    <lineage>
        <taxon>Bacteria</taxon>
        <taxon>Pseudomonadati</taxon>
        <taxon>Bacteroidota</taxon>
        <taxon>Chitinophagia</taxon>
        <taxon>Chitinophagales</taxon>
        <taxon>Chitinophagaceae</taxon>
        <taxon>Chitinophaga</taxon>
    </lineage>
</organism>
<dbReference type="PANTHER" id="PTHR43115">
    <property type="entry name" value="DEHYDROGENASE/REDUCTASE SDR FAMILY MEMBER 11"/>
    <property type="match status" value="1"/>
</dbReference>
<dbReference type="Proteomes" id="UP000324611">
    <property type="component" value="Unassembled WGS sequence"/>
</dbReference>
<dbReference type="InterPro" id="IPR020904">
    <property type="entry name" value="Sc_DH/Rdtase_CS"/>
</dbReference>
<accession>A0A5B2VM65</accession>
<evidence type="ECO:0000313" key="4">
    <source>
        <dbReference type="EMBL" id="KAA2239798.1"/>
    </source>
</evidence>
<dbReference type="FunFam" id="3.40.50.720:FF:000047">
    <property type="entry name" value="NADP-dependent L-serine/L-allo-threonine dehydrogenase"/>
    <property type="match status" value="1"/>
</dbReference>
<sequence>MNNLKDKVIVITGASSGMGAATARKLQGTGAKVILAARRKDRLDELVAELGNNFLAVQADVSKRDEVDQLVARTIANFGTIDVFWNNAAIMPLSFFEEGKVDEWERMIDINIKGVLYGIHSVLPHMLKNGNGHIVATSSIGGWKTFPSGGVYGSTKFAVRAIMDTLRQELAGKIKVTTIYPGSVTTELGRDITSKKVFEMLETYGKWSQLDAAAIADAFIYAISQPGNVAVNDLLIRPIDQPI</sequence>
<dbReference type="GO" id="GO:0016616">
    <property type="term" value="F:oxidoreductase activity, acting on the CH-OH group of donors, NAD or NADP as acceptor"/>
    <property type="evidence" value="ECO:0007669"/>
    <property type="project" value="UniProtKB-ARBA"/>
</dbReference>
<dbReference type="PROSITE" id="PS00061">
    <property type="entry name" value="ADH_SHORT"/>
    <property type="match status" value="1"/>
</dbReference>
<reference evidence="4 5" key="1">
    <citation type="submission" date="2019-09" db="EMBL/GenBank/DDBJ databases">
        <title>Chitinophaga ginsengihumi sp. nov., isolated from soil of ginseng rhizosphere.</title>
        <authorList>
            <person name="Lee J."/>
        </authorList>
    </citation>
    <scope>NUCLEOTIDE SEQUENCE [LARGE SCALE GENOMIC DNA]</scope>
    <source>
        <strain evidence="4 5">BN140078</strain>
    </source>
</reference>
<dbReference type="InterPro" id="IPR036291">
    <property type="entry name" value="NAD(P)-bd_dom_sf"/>
</dbReference>
<keyword evidence="2" id="KW-0560">Oxidoreductase</keyword>
<dbReference type="SUPFAM" id="SSF51735">
    <property type="entry name" value="NAD(P)-binding Rossmann-fold domains"/>
    <property type="match status" value="1"/>
</dbReference>
<name>A0A5B2VM65_9BACT</name>
<dbReference type="RefSeq" id="WP_149840975.1">
    <property type="nucleotide sequence ID" value="NZ_VUOC01000004.1"/>
</dbReference>
<evidence type="ECO:0000256" key="1">
    <source>
        <dbReference type="ARBA" id="ARBA00006484"/>
    </source>
</evidence>
<evidence type="ECO:0000256" key="2">
    <source>
        <dbReference type="ARBA" id="ARBA00023002"/>
    </source>
</evidence>
<dbReference type="PRINTS" id="PR00081">
    <property type="entry name" value="GDHRDH"/>
</dbReference>
<keyword evidence="5" id="KW-1185">Reference proteome</keyword>
<dbReference type="CDD" id="cd05233">
    <property type="entry name" value="SDR_c"/>
    <property type="match status" value="1"/>
</dbReference>
<comment type="caution">
    <text evidence="4">The sequence shown here is derived from an EMBL/GenBank/DDBJ whole genome shotgun (WGS) entry which is preliminary data.</text>
</comment>
<protein>
    <submittedName>
        <fullName evidence="4">SDR family oxidoreductase</fullName>
    </submittedName>
</protein>
<dbReference type="PRINTS" id="PR00080">
    <property type="entry name" value="SDRFAMILY"/>
</dbReference>
<dbReference type="EMBL" id="VUOC01000004">
    <property type="protein sequence ID" value="KAA2239798.1"/>
    <property type="molecule type" value="Genomic_DNA"/>
</dbReference>
<gene>
    <name evidence="4" type="ORF">F0L74_26780</name>
</gene>
<dbReference type="Gene3D" id="3.40.50.720">
    <property type="entry name" value="NAD(P)-binding Rossmann-like Domain"/>
    <property type="match status" value="1"/>
</dbReference>
<evidence type="ECO:0000313" key="5">
    <source>
        <dbReference type="Proteomes" id="UP000324611"/>
    </source>
</evidence>
<dbReference type="InterPro" id="IPR002347">
    <property type="entry name" value="SDR_fam"/>
</dbReference>
<dbReference type="AlphaFoldDB" id="A0A5B2VM65"/>
<comment type="similarity">
    <text evidence="1 3">Belongs to the short-chain dehydrogenases/reductases (SDR) family.</text>
</comment>
<reference evidence="4 5" key="2">
    <citation type="submission" date="2019-09" db="EMBL/GenBank/DDBJ databases">
        <authorList>
            <person name="Jin C."/>
        </authorList>
    </citation>
    <scope>NUCLEOTIDE SEQUENCE [LARGE SCALE GENOMIC DNA]</scope>
    <source>
        <strain evidence="4 5">BN140078</strain>
    </source>
</reference>
<dbReference type="PANTHER" id="PTHR43115:SF4">
    <property type="entry name" value="DEHYDROGENASE_REDUCTASE SDR FAMILY MEMBER 11"/>
    <property type="match status" value="1"/>
</dbReference>